<protein>
    <recommendedName>
        <fullName evidence="9">3'-5' exonuclease</fullName>
    </recommendedName>
    <alternativeName>
        <fullName evidence="10">Werner Syndrome-like exonuclease</fullName>
    </alternativeName>
</protein>
<dbReference type="InterPro" id="IPR051132">
    <property type="entry name" value="3-5_Exonuclease_domain"/>
</dbReference>
<evidence type="ECO:0000256" key="4">
    <source>
        <dbReference type="ARBA" id="ARBA00022801"/>
    </source>
</evidence>
<dbReference type="CDD" id="cd06141">
    <property type="entry name" value="WRN_exo"/>
    <property type="match status" value="1"/>
</dbReference>
<dbReference type="OrthoDB" id="10261556at2759"/>
<evidence type="ECO:0000256" key="9">
    <source>
        <dbReference type="ARBA" id="ARBA00040531"/>
    </source>
</evidence>
<dbReference type="InterPro" id="IPR002562">
    <property type="entry name" value="3'-5'_exonuclease_dom"/>
</dbReference>
<keyword evidence="3" id="KW-0479">Metal-binding</keyword>
<organism evidence="13 14">
    <name type="scientific">Nezara viridula</name>
    <name type="common">Southern green stink bug</name>
    <name type="synonym">Cimex viridulus</name>
    <dbReference type="NCBI Taxonomy" id="85310"/>
    <lineage>
        <taxon>Eukaryota</taxon>
        <taxon>Metazoa</taxon>
        <taxon>Ecdysozoa</taxon>
        <taxon>Arthropoda</taxon>
        <taxon>Hexapoda</taxon>
        <taxon>Insecta</taxon>
        <taxon>Pterygota</taxon>
        <taxon>Neoptera</taxon>
        <taxon>Paraneoptera</taxon>
        <taxon>Hemiptera</taxon>
        <taxon>Heteroptera</taxon>
        <taxon>Panheteroptera</taxon>
        <taxon>Pentatomomorpha</taxon>
        <taxon>Pentatomoidea</taxon>
        <taxon>Pentatomidae</taxon>
        <taxon>Pentatominae</taxon>
        <taxon>Nezara</taxon>
    </lineage>
</organism>
<dbReference type="Pfam" id="PF01612">
    <property type="entry name" value="DNA_pol_A_exo1"/>
    <property type="match status" value="1"/>
</dbReference>
<dbReference type="SUPFAM" id="SSF53098">
    <property type="entry name" value="Ribonuclease H-like"/>
    <property type="match status" value="2"/>
</dbReference>
<comment type="similarity">
    <text evidence="8">Belongs to the WRNexo family.</text>
</comment>
<dbReference type="InterPro" id="IPR012337">
    <property type="entry name" value="RNaseH-like_sf"/>
</dbReference>
<keyword evidence="7" id="KW-0539">Nucleus</keyword>
<dbReference type="Gene3D" id="3.30.420.10">
    <property type="entry name" value="Ribonuclease H-like superfamily/Ribonuclease H"/>
    <property type="match status" value="2"/>
</dbReference>
<gene>
    <name evidence="13" type="ORF">NEZAVI_LOCUS8075</name>
</gene>
<evidence type="ECO:0000256" key="7">
    <source>
        <dbReference type="ARBA" id="ARBA00023242"/>
    </source>
</evidence>
<evidence type="ECO:0000256" key="3">
    <source>
        <dbReference type="ARBA" id="ARBA00022723"/>
    </source>
</evidence>
<dbReference type="GO" id="GO:0008408">
    <property type="term" value="F:3'-5' exonuclease activity"/>
    <property type="evidence" value="ECO:0007669"/>
    <property type="project" value="InterPro"/>
</dbReference>
<proteinExistence type="inferred from homology"/>
<feature type="domain" description="3'-5' exonuclease" evidence="12">
    <location>
        <begin position="206"/>
        <end position="396"/>
    </location>
</feature>
<keyword evidence="14" id="KW-1185">Reference proteome</keyword>
<sequence length="404" mass="45705">MEIKDEIELPEWMKPFMVKQVNENLLKNKISCSAQIEISQSQPKVEKGSAIRCNNFYDIAEWCEKLLNKADTSSLILGLDLDWPNAYKSVFKTKQIHVCCGENECAILNVANVEVIPKSLALLLKHSNVTWLGFNIHKDIAKLGKDFSLAVDEVISKIKNPEDFAEVKLSCYHHWSVKLVIEKGSGEPEDVSKQPDIEKLKFKGLINYTNTINDCGAVCEKLLKIATFFPKDSKFVFGFDVEWPFTYKAGPGCGKVALIQMCPEDRICFLFHVASFKSLPKTLVLLLKHPRVLLTGLNIANDIRKIGKDFRIDVTDILRNNLTELCSLANKKLNVSQRWSLDGLVLNQLNLILEKPKDVRISNWAVDRLKKEQVSYAASDAYASLAVYKHLKKSKSPNILSLLH</sequence>
<keyword evidence="6" id="KW-0460">Magnesium</keyword>
<name>A0A9P0MHY5_NEZVI</name>
<dbReference type="GO" id="GO:0005634">
    <property type="term" value="C:nucleus"/>
    <property type="evidence" value="ECO:0007669"/>
    <property type="project" value="UniProtKB-SubCell"/>
</dbReference>
<evidence type="ECO:0000256" key="6">
    <source>
        <dbReference type="ARBA" id="ARBA00022842"/>
    </source>
</evidence>
<evidence type="ECO:0000313" key="14">
    <source>
        <dbReference type="Proteomes" id="UP001152798"/>
    </source>
</evidence>
<evidence type="ECO:0000256" key="10">
    <source>
        <dbReference type="ARBA" id="ARBA00042761"/>
    </source>
</evidence>
<evidence type="ECO:0000256" key="8">
    <source>
        <dbReference type="ARBA" id="ARBA00037949"/>
    </source>
</evidence>
<keyword evidence="5" id="KW-0269">Exonuclease</keyword>
<reference evidence="13" key="1">
    <citation type="submission" date="2022-01" db="EMBL/GenBank/DDBJ databases">
        <authorList>
            <person name="King R."/>
        </authorList>
    </citation>
    <scope>NUCLEOTIDE SEQUENCE</scope>
</reference>
<evidence type="ECO:0000256" key="2">
    <source>
        <dbReference type="ARBA" id="ARBA00022722"/>
    </source>
</evidence>
<dbReference type="InterPro" id="IPR036397">
    <property type="entry name" value="RNaseH_sf"/>
</dbReference>
<dbReference type="Proteomes" id="UP001152798">
    <property type="component" value="Chromosome 4"/>
</dbReference>
<dbReference type="AlphaFoldDB" id="A0A9P0MHY5"/>
<dbReference type="PANTHER" id="PTHR13620">
    <property type="entry name" value="3-5 EXONUCLEASE"/>
    <property type="match status" value="1"/>
</dbReference>
<dbReference type="SMART" id="SM00474">
    <property type="entry name" value="35EXOc"/>
    <property type="match status" value="1"/>
</dbReference>
<comment type="subcellular location">
    <subcellularLocation>
        <location evidence="1">Nucleus</location>
    </subcellularLocation>
</comment>
<dbReference type="GO" id="GO:0046872">
    <property type="term" value="F:metal ion binding"/>
    <property type="evidence" value="ECO:0007669"/>
    <property type="project" value="UniProtKB-KW"/>
</dbReference>
<keyword evidence="4" id="KW-0378">Hydrolase</keyword>
<dbReference type="PANTHER" id="PTHR13620:SF109">
    <property type="entry name" value="3'-5' EXONUCLEASE"/>
    <property type="match status" value="1"/>
</dbReference>
<evidence type="ECO:0000259" key="12">
    <source>
        <dbReference type="SMART" id="SM00474"/>
    </source>
</evidence>
<dbReference type="GO" id="GO:0006139">
    <property type="term" value="P:nucleobase-containing compound metabolic process"/>
    <property type="evidence" value="ECO:0007669"/>
    <property type="project" value="InterPro"/>
</dbReference>
<dbReference type="EMBL" id="OV725080">
    <property type="protein sequence ID" value="CAH1398423.1"/>
    <property type="molecule type" value="Genomic_DNA"/>
</dbReference>
<evidence type="ECO:0000313" key="13">
    <source>
        <dbReference type="EMBL" id="CAH1398423.1"/>
    </source>
</evidence>
<keyword evidence="2" id="KW-0540">Nuclease</keyword>
<evidence type="ECO:0000256" key="5">
    <source>
        <dbReference type="ARBA" id="ARBA00022839"/>
    </source>
</evidence>
<comment type="function">
    <text evidence="11">Has exonuclease activity on both single-stranded and duplex templates bearing overhangs, but not blunt ended duplex DNA, and cleaves in a 3'-5' direction. Essential for the formation of DNA replication focal centers. Has an important role in maintaining genome stability.</text>
</comment>
<dbReference type="GO" id="GO:0003676">
    <property type="term" value="F:nucleic acid binding"/>
    <property type="evidence" value="ECO:0007669"/>
    <property type="project" value="InterPro"/>
</dbReference>
<evidence type="ECO:0000256" key="1">
    <source>
        <dbReference type="ARBA" id="ARBA00004123"/>
    </source>
</evidence>
<accession>A0A9P0MHY5</accession>
<evidence type="ECO:0000256" key="11">
    <source>
        <dbReference type="ARBA" id="ARBA00045901"/>
    </source>
</evidence>